<dbReference type="InterPro" id="IPR003343">
    <property type="entry name" value="Big_2"/>
</dbReference>
<dbReference type="SUPFAM" id="SSF49373">
    <property type="entry name" value="Invasin/intimin cell-adhesion fragments"/>
    <property type="match status" value="2"/>
</dbReference>
<reference evidence="2 3" key="1">
    <citation type="submission" date="2020-08" db="EMBL/GenBank/DDBJ databases">
        <title>Genome public.</title>
        <authorList>
            <person name="Liu C."/>
            <person name="Sun Q."/>
        </authorList>
    </citation>
    <scope>NUCLEOTIDE SEQUENCE [LARGE SCALE GENOMIC DNA]</scope>
    <source>
        <strain evidence="2 3">NSJ-10</strain>
    </source>
</reference>
<dbReference type="RefSeq" id="WP_118483869.1">
    <property type="nucleotide sequence ID" value="NZ_JACOOX010000006.1"/>
</dbReference>
<feature type="domain" description="BIG2" evidence="1">
    <location>
        <begin position="40"/>
        <end position="119"/>
    </location>
</feature>
<dbReference type="AlphaFoldDB" id="A0A8I0AGM5"/>
<proteinExistence type="predicted"/>
<gene>
    <name evidence="2" type="ORF">H8S09_11925</name>
</gene>
<protein>
    <submittedName>
        <fullName evidence="2">Ig domain-containing protein</fullName>
    </submittedName>
</protein>
<keyword evidence="3" id="KW-1185">Reference proteome</keyword>
<name>A0A8I0AGM5_9FIRM</name>
<dbReference type="SMART" id="SM00635">
    <property type="entry name" value="BID_2"/>
    <property type="match status" value="2"/>
</dbReference>
<feature type="domain" description="BIG2" evidence="1">
    <location>
        <begin position="127"/>
        <end position="204"/>
    </location>
</feature>
<dbReference type="EMBL" id="JACOOX010000006">
    <property type="protein sequence ID" value="MBC5663568.1"/>
    <property type="molecule type" value="Genomic_DNA"/>
</dbReference>
<organism evidence="2 3">
    <name type="scientific">Coprococcus hominis</name>
    <name type="common">ex Liu et al. 2022</name>
    <dbReference type="NCBI Taxonomy" id="2763039"/>
    <lineage>
        <taxon>Bacteria</taxon>
        <taxon>Bacillati</taxon>
        <taxon>Bacillota</taxon>
        <taxon>Clostridia</taxon>
        <taxon>Lachnospirales</taxon>
        <taxon>Lachnospiraceae</taxon>
        <taxon>Coprococcus</taxon>
    </lineage>
</organism>
<dbReference type="Pfam" id="PF02368">
    <property type="entry name" value="Big_2"/>
    <property type="match status" value="2"/>
</dbReference>
<dbReference type="Gene3D" id="2.60.40.1080">
    <property type="match status" value="2"/>
</dbReference>
<sequence length="693" mass="76033">MKKHTKMSMLKRILAIVIAAAVAVSILTVPDVEVSAATGKVKSVAVTNLPAKQLTLKKGKTFTLKSKVTVTGKASKKVTYKTSNKKIATVNAKGKITAKKKGTAKIYVISKADKKKKCTITVTVGTPVTKVKLNKTKSTMTVGKKQTLKATVTPKKASSKAVVWQSSNKKVATVTSKGVVKAKKAGTVKITATAKDGSGKKASCKVTVKKVSAAKPDNPVPVTPLGIKSVKIVQDDMMEVTFTKATALTAADFNVWAKRYENADYLKKYTVSQVTTTDSITYKVYITGDMVFGKGLYIKVEVPKLKLSKECVYMEDTYNVENSVTLSYKVGATVKDIRQRLGTGYANYSISGLPAGIQYEVTTEATKRVMEFSGSPRKAGVYDSVLVYEDEIGSKYRLTIRWIIYDADNLIVCDKEEGALNTNWSSLFTPVYAYGGSGSYTYEIIRAESDSAILNNCKIVDDLDKININAKGIASGVYKIRIRVIDQKDGTKTGTGTLTFTIVDSYYIKGIVRDANGDPIEQYRYSIINKNRYAEYSNTISGVRYSTYNLSTKKYDGTFYDEGLESGTYDITISDRSGSVSQSIYNLTALPRKEGQTSTDTDLKMMFDVTLPVYKIKIEMDPNAPEEVQGFTKFATWRDVAGSKYYNEGTTQYLPNGTYHLSCTGTVNGTKYVFYVDITVNGSNKTAYAYVKE</sequence>
<comment type="caution">
    <text evidence="2">The sequence shown here is derived from an EMBL/GenBank/DDBJ whole genome shotgun (WGS) entry which is preliminary data.</text>
</comment>
<dbReference type="InterPro" id="IPR008964">
    <property type="entry name" value="Invasin/intimin_cell_adhesion"/>
</dbReference>
<dbReference type="Proteomes" id="UP000615234">
    <property type="component" value="Unassembled WGS sequence"/>
</dbReference>
<evidence type="ECO:0000313" key="3">
    <source>
        <dbReference type="Proteomes" id="UP000615234"/>
    </source>
</evidence>
<evidence type="ECO:0000313" key="2">
    <source>
        <dbReference type="EMBL" id="MBC5663568.1"/>
    </source>
</evidence>
<accession>A0A8I0AGM5</accession>
<evidence type="ECO:0000259" key="1">
    <source>
        <dbReference type="SMART" id="SM00635"/>
    </source>
</evidence>